<feature type="domain" description="EAL" evidence="1">
    <location>
        <begin position="7"/>
        <end position="256"/>
    </location>
</feature>
<sequence length="278" mass="31878">MAELVDDWFSMDDFMSSAADGSLRSAFQPMVGGEQTVVGLEVLIRWIHPRYGLLNAAQFIDHIDSHAAFYEIARISIDSVMELIEDGISGLIFGINISEFDLANPRVIELFCRSRPAFDASSCDVLLEISESIDFSRNKHLMNSVRQLEQAGYHFAIDDFFSDESTTFPIRKINLKAMKLDMHISRSYRSSHNDLVLIKTMVYYCNLMNIVLVAEGVEERDQFVELRAIGVHKFQGYLFSKAVFREDLWSTLEMLGYDPAHEPFTVKRFWKDVYRIGA</sequence>
<evidence type="ECO:0000313" key="2">
    <source>
        <dbReference type="EMBL" id="AFC84748.1"/>
    </source>
</evidence>
<gene>
    <name evidence="2" type="ordered locus">Fraau_0253</name>
</gene>
<dbReference type="GO" id="GO:0071111">
    <property type="term" value="F:cyclic-guanylate-specific phosphodiesterase activity"/>
    <property type="evidence" value="ECO:0007669"/>
    <property type="project" value="InterPro"/>
</dbReference>
<dbReference type="PANTHER" id="PTHR33121:SF79">
    <property type="entry name" value="CYCLIC DI-GMP PHOSPHODIESTERASE PDED-RELATED"/>
    <property type="match status" value="1"/>
</dbReference>
<dbReference type="Gene3D" id="3.20.20.450">
    <property type="entry name" value="EAL domain"/>
    <property type="match status" value="1"/>
</dbReference>
<reference evidence="2" key="1">
    <citation type="submission" date="2012-02" db="EMBL/GenBank/DDBJ databases">
        <title>The complete genome of Frateuria aurantia DSM 6220.</title>
        <authorList>
            <consortium name="US DOE Joint Genome Institute (JGI-PGF)"/>
            <person name="Lucas S."/>
            <person name="Copeland A."/>
            <person name="Lapidus A."/>
            <person name="Glavina del Rio T."/>
            <person name="Dalin E."/>
            <person name="Tice H."/>
            <person name="Bruce D."/>
            <person name="Goodwin L."/>
            <person name="Pitluck S."/>
            <person name="Peters L."/>
            <person name="Ovchinnikova G."/>
            <person name="Teshima H."/>
            <person name="Kyrpides N."/>
            <person name="Mavromatis K."/>
            <person name="Ivanova N."/>
            <person name="Brettin T."/>
            <person name="Detter J.C."/>
            <person name="Han C."/>
            <person name="Larimer F."/>
            <person name="Land M."/>
            <person name="Hauser L."/>
            <person name="Markowitz V."/>
            <person name="Cheng J.-F."/>
            <person name="Hugenholtz P."/>
            <person name="Woyke T."/>
            <person name="Wu D."/>
            <person name="Brambilla E."/>
            <person name="Klenk H.-P."/>
            <person name="Eisen J.A."/>
        </authorList>
    </citation>
    <scope>NUCLEOTIDE SEQUENCE</scope>
    <source>
        <strain evidence="2">DSM 6220</strain>
    </source>
</reference>
<proteinExistence type="predicted"/>
<evidence type="ECO:0000313" key="3">
    <source>
        <dbReference type="Proteomes" id="UP000005234"/>
    </source>
</evidence>
<organism evidence="2 3">
    <name type="scientific">Frateuria aurantia (strain ATCC 33424 / DSM 6220 / KCTC 2777 / LMG 1558 / NBRC 3245 / NCIMB 13370)</name>
    <name type="common">Acetobacter aurantius</name>
    <dbReference type="NCBI Taxonomy" id="767434"/>
    <lineage>
        <taxon>Bacteria</taxon>
        <taxon>Pseudomonadati</taxon>
        <taxon>Pseudomonadota</taxon>
        <taxon>Gammaproteobacteria</taxon>
        <taxon>Lysobacterales</taxon>
        <taxon>Rhodanobacteraceae</taxon>
        <taxon>Frateuria</taxon>
    </lineage>
</organism>
<dbReference type="PANTHER" id="PTHR33121">
    <property type="entry name" value="CYCLIC DI-GMP PHOSPHODIESTERASE PDEF"/>
    <property type="match status" value="1"/>
</dbReference>
<dbReference type="SMART" id="SM00052">
    <property type="entry name" value="EAL"/>
    <property type="match status" value="1"/>
</dbReference>
<accession>H8L2B4</accession>
<dbReference type="InterPro" id="IPR050706">
    <property type="entry name" value="Cyclic-di-GMP_PDE-like"/>
</dbReference>
<dbReference type="Proteomes" id="UP000005234">
    <property type="component" value="Chromosome"/>
</dbReference>
<dbReference type="EMBL" id="CP003350">
    <property type="protein sequence ID" value="AFC84748.1"/>
    <property type="molecule type" value="Genomic_DNA"/>
</dbReference>
<keyword evidence="3" id="KW-1185">Reference proteome</keyword>
<dbReference type="AlphaFoldDB" id="H8L2B4"/>
<dbReference type="HOGENOM" id="CLU_000445_70_50_6"/>
<dbReference type="KEGG" id="fau:Fraau_0253"/>
<dbReference type="SUPFAM" id="SSF141868">
    <property type="entry name" value="EAL domain-like"/>
    <property type="match status" value="1"/>
</dbReference>
<dbReference type="InterPro" id="IPR001633">
    <property type="entry name" value="EAL_dom"/>
</dbReference>
<dbReference type="eggNOG" id="COG2200">
    <property type="taxonomic scope" value="Bacteria"/>
</dbReference>
<protein>
    <submittedName>
        <fullName evidence="2">EAL domain-containing protein</fullName>
    </submittedName>
</protein>
<dbReference type="InterPro" id="IPR035919">
    <property type="entry name" value="EAL_sf"/>
</dbReference>
<dbReference type="Pfam" id="PF00563">
    <property type="entry name" value="EAL"/>
    <property type="match status" value="1"/>
</dbReference>
<dbReference type="STRING" id="767434.Fraau_0253"/>
<dbReference type="CDD" id="cd01948">
    <property type="entry name" value="EAL"/>
    <property type="match status" value="1"/>
</dbReference>
<dbReference type="PROSITE" id="PS50883">
    <property type="entry name" value="EAL"/>
    <property type="match status" value="1"/>
</dbReference>
<name>H8L2B4_FRAAD</name>
<evidence type="ECO:0000259" key="1">
    <source>
        <dbReference type="PROSITE" id="PS50883"/>
    </source>
</evidence>